<protein>
    <submittedName>
        <fullName evidence="1">Uncharacterized protein</fullName>
    </submittedName>
</protein>
<dbReference type="RefSeq" id="WP_013019445.1">
    <property type="nucleotide sequence ID" value="NC_013947.1"/>
</dbReference>
<evidence type="ECO:0000313" key="2">
    <source>
        <dbReference type="Proteomes" id="UP000000844"/>
    </source>
</evidence>
<dbReference type="KEGG" id="sna:Snas_4225"/>
<accession>D3Q2E1</accession>
<evidence type="ECO:0000313" key="1">
    <source>
        <dbReference type="EMBL" id="ADD43874.1"/>
    </source>
</evidence>
<dbReference type="STRING" id="446470.Snas_4225"/>
<proteinExistence type="predicted"/>
<dbReference type="HOGENOM" id="CLU_2920555_0_0_11"/>
<dbReference type="EMBL" id="CP001778">
    <property type="protein sequence ID" value="ADD43874.1"/>
    <property type="molecule type" value="Genomic_DNA"/>
</dbReference>
<keyword evidence="2" id="KW-1185">Reference proteome</keyword>
<dbReference type="AlphaFoldDB" id="D3Q2E1"/>
<organism evidence="1 2">
    <name type="scientific">Stackebrandtia nassauensis (strain DSM 44728 / CIP 108903 / NRRL B-16338 / NBRC 102104 / LLR-40K-21)</name>
    <dbReference type="NCBI Taxonomy" id="446470"/>
    <lineage>
        <taxon>Bacteria</taxon>
        <taxon>Bacillati</taxon>
        <taxon>Actinomycetota</taxon>
        <taxon>Actinomycetes</taxon>
        <taxon>Glycomycetales</taxon>
        <taxon>Glycomycetaceae</taxon>
        <taxon>Stackebrandtia</taxon>
    </lineage>
</organism>
<sequence>MTPTDTQRAQAIRAARFAAARGLPITACPYPISGSASLRVLAVVFVREYARLRPGRIDHTA</sequence>
<gene>
    <name evidence="1" type="ordered locus">Snas_4225</name>
</gene>
<reference evidence="1 2" key="1">
    <citation type="journal article" date="2009" name="Stand. Genomic Sci.">
        <title>Complete genome sequence of Stackebrandtia nassauensis type strain (LLR-40K-21).</title>
        <authorList>
            <person name="Munk C."/>
            <person name="Lapidus A."/>
            <person name="Copeland A."/>
            <person name="Jando M."/>
            <person name="Mayilraj S."/>
            <person name="Glavina Del Rio T."/>
            <person name="Nolan M."/>
            <person name="Chen F."/>
            <person name="Lucas S."/>
            <person name="Tice H."/>
            <person name="Cheng J.F."/>
            <person name="Han C."/>
            <person name="Detter J.C."/>
            <person name="Bruce D."/>
            <person name="Goodwin L."/>
            <person name="Chain P."/>
            <person name="Pitluck S."/>
            <person name="Goker M."/>
            <person name="Ovchinikova G."/>
            <person name="Pati A."/>
            <person name="Ivanova N."/>
            <person name="Mavromatis K."/>
            <person name="Chen A."/>
            <person name="Palaniappan K."/>
            <person name="Land M."/>
            <person name="Hauser L."/>
            <person name="Chang Y.J."/>
            <person name="Jeffries C.D."/>
            <person name="Bristow J."/>
            <person name="Eisen J.A."/>
            <person name="Markowitz V."/>
            <person name="Hugenholtz P."/>
            <person name="Kyrpides N.C."/>
            <person name="Klenk H.P."/>
        </authorList>
    </citation>
    <scope>NUCLEOTIDE SEQUENCE [LARGE SCALE GENOMIC DNA]</scope>
    <source>
        <strain evidence="2">DSM 44728 / CIP 108903 / NRRL B-16338 / NBRC 102104 / LLR-40K-21</strain>
    </source>
</reference>
<dbReference type="Proteomes" id="UP000000844">
    <property type="component" value="Chromosome"/>
</dbReference>
<name>D3Q2E1_STANL</name>